<evidence type="ECO:0000256" key="1">
    <source>
        <dbReference type="ARBA" id="ARBA00004651"/>
    </source>
</evidence>
<evidence type="ECO:0000256" key="5">
    <source>
        <dbReference type="ARBA" id="ARBA00023136"/>
    </source>
</evidence>
<evidence type="ECO:0000256" key="7">
    <source>
        <dbReference type="SAM" id="Phobius"/>
    </source>
</evidence>
<evidence type="ECO:0000256" key="6">
    <source>
        <dbReference type="ARBA" id="ARBA00038076"/>
    </source>
</evidence>
<name>A0A8I0A4U8_9CLOT</name>
<dbReference type="InterPro" id="IPR003838">
    <property type="entry name" value="ABC3_permease_C"/>
</dbReference>
<dbReference type="GO" id="GO:0022857">
    <property type="term" value="F:transmembrane transporter activity"/>
    <property type="evidence" value="ECO:0007669"/>
    <property type="project" value="TreeGrafter"/>
</dbReference>
<comment type="similarity">
    <text evidence="6">Belongs to the ABC-4 integral membrane protein family.</text>
</comment>
<evidence type="ECO:0000313" key="10">
    <source>
        <dbReference type="Proteomes" id="UP000662088"/>
    </source>
</evidence>
<organism evidence="9 10">
    <name type="scientific">Clostridium lentum</name>
    <dbReference type="NCBI Taxonomy" id="2763037"/>
    <lineage>
        <taxon>Bacteria</taxon>
        <taxon>Bacillati</taxon>
        <taxon>Bacillota</taxon>
        <taxon>Clostridia</taxon>
        <taxon>Eubacteriales</taxon>
        <taxon>Clostridiaceae</taxon>
        <taxon>Clostridium</taxon>
    </lineage>
</organism>
<keyword evidence="10" id="KW-1185">Reference proteome</keyword>
<reference evidence="9" key="1">
    <citation type="submission" date="2020-08" db="EMBL/GenBank/DDBJ databases">
        <title>Genome public.</title>
        <authorList>
            <person name="Liu C."/>
            <person name="Sun Q."/>
        </authorList>
    </citation>
    <scope>NUCLEOTIDE SEQUENCE</scope>
    <source>
        <strain evidence="9">NSJ-42</strain>
    </source>
</reference>
<evidence type="ECO:0000256" key="3">
    <source>
        <dbReference type="ARBA" id="ARBA00022692"/>
    </source>
</evidence>
<protein>
    <submittedName>
        <fullName evidence="9">FtsX-like permease family protein</fullName>
    </submittedName>
</protein>
<sequence length="794" mass="88274">MKTLTNLVKGNLKSSKAKSVLICITIMLTTTLLTSVGIICNNWLKTNKAATIEYSGSFEGIYKRVNKDKLDIIKNNASIDQYGIYKAIGTSQYEDSNLGLIYADNTIKNMANIKFEDGTMPEKENEIAIESGYLNLLNNGAKIGDKIKLSYESLSTGEIKEKEFILSGILQTSDISKAQKSYSAIISKSYFVSEEVDENTKYNVYINIVKPKKLTADEVKESILSIAKNMGIEEYDVRINTDYINASNPDPQVIAGGIIVALIIILSSMLVIYSIFYVSVINKVHEYGKLRAVGATKRQIRKIILREGFILSCISIPLGIAIGYLIGQVVILKALKMDRYGVGGMNIFIAIGVAVITVISVLLSLLKPMKMACNISPVEAMRYDGNDSKQKKRKGYEEINLKKITFANLSRNKKRTVITLLSLSLSGILFIVASTIMNCMNPENMAKDHSLGDITVYLDNYDWNEDGSNNLYDIQANNPLGKEMCERLENIPGVKKINMEKSAWASIDIGAGEKNLEDIQGFDKEFYDELSEHLVEGEINKEALESGEGLVYTHPSYAKEFGIKVGSTQVITIYDGKDSYKKEFTVLALVDIGGASIRIPESVMDSLIKTDTTIRVGLEVKKDMLKSVEEEIKNITDNDEYLSYGTLEDSIETYKKSMAITSVLIYSLVIIIGVIGLMNLINTMITSIITRKRELGILQAIGLSDKQLVKMLQIEGLFYTVGTLLITLTLGNILGYIAVIIFRNTGASYAIYDYPLTQTIIMIVAITLVQILITYMVTNNFKKDSLVDRIRYSE</sequence>
<feature type="transmembrane region" description="Helical" evidence="7">
    <location>
        <begin position="347"/>
        <end position="366"/>
    </location>
</feature>
<dbReference type="PANTHER" id="PTHR30572:SF4">
    <property type="entry name" value="ABC TRANSPORTER PERMEASE YTRF"/>
    <property type="match status" value="1"/>
</dbReference>
<feature type="transmembrane region" description="Helical" evidence="7">
    <location>
        <begin position="303"/>
        <end position="327"/>
    </location>
</feature>
<dbReference type="PANTHER" id="PTHR30572">
    <property type="entry name" value="MEMBRANE COMPONENT OF TRANSPORTER-RELATED"/>
    <property type="match status" value="1"/>
</dbReference>
<evidence type="ECO:0000313" key="9">
    <source>
        <dbReference type="EMBL" id="MBC5639135.1"/>
    </source>
</evidence>
<feature type="transmembrane region" description="Helical" evidence="7">
    <location>
        <begin position="754"/>
        <end position="777"/>
    </location>
</feature>
<keyword evidence="3 7" id="KW-0812">Transmembrane</keyword>
<evidence type="ECO:0000256" key="2">
    <source>
        <dbReference type="ARBA" id="ARBA00022475"/>
    </source>
</evidence>
<dbReference type="AlphaFoldDB" id="A0A8I0A4U8"/>
<feature type="transmembrane region" description="Helical" evidence="7">
    <location>
        <begin position="663"/>
        <end position="685"/>
    </location>
</feature>
<keyword evidence="5 7" id="KW-0472">Membrane</keyword>
<proteinExistence type="inferred from homology"/>
<accession>A0A8I0A4U8</accession>
<dbReference type="EMBL" id="JACOOQ010000002">
    <property type="protein sequence ID" value="MBC5639135.1"/>
    <property type="molecule type" value="Genomic_DNA"/>
</dbReference>
<dbReference type="Pfam" id="PF02687">
    <property type="entry name" value="FtsX"/>
    <property type="match status" value="2"/>
</dbReference>
<feature type="transmembrane region" description="Helical" evidence="7">
    <location>
        <begin position="716"/>
        <end position="742"/>
    </location>
</feature>
<feature type="transmembrane region" description="Helical" evidence="7">
    <location>
        <begin position="20"/>
        <end position="44"/>
    </location>
</feature>
<keyword evidence="2" id="KW-1003">Cell membrane</keyword>
<comment type="caution">
    <text evidence="9">The sequence shown here is derived from an EMBL/GenBank/DDBJ whole genome shotgun (WGS) entry which is preliminary data.</text>
</comment>
<evidence type="ECO:0000256" key="4">
    <source>
        <dbReference type="ARBA" id="ARBA00022989"/>
    </source>
</evidence>
<dbReference type="Proteomes" id="UP000662088">
    <property type="component" value="Unassembled WGS sequence"/>
</dbReference>
<gene>
    <name evidence="9" type="ORF">H8R92_01555</name>
</gene>
<keyword evidence="4 7" id="KW-1133">Transmembrane helix</keyword>
<dbReference type="GO" id="GO:0005886">
    <property type="term" value="C:plasma membrane"/>
    <property type="evidence" value="ECO:0007669"/>
    <property type="project" value="UniProtKB-SubCell"/>
</dbReference>
<feature type="transmembrane region" description="Helical" evidence="7">
    <location>
        <begin position="417"/>
        <end position="437"/>
    </location>
</feature>
<dbReference type="InterPro" id="IPR050250">
    <property type="entry name" value="Macrolide_Exporter_MacB"/>
</dbReference>
<feature type="domain" description="ABC3 transporter permease C-terminal" evidence="8">
    <location>
        <begin position="258"/>
        <end position="371"/>
    </location>
</feature>
<evidence type="ECO:0000259" key="8">
    <source>
        <dbReference type="Pfam" id="PF02687"/>
    </source>
</evidence>
<feature type="transmembrane region" description="Helical" evidence="7">
    <location>
        <begin position="253"/>
        <end position="282"/>
    </location>
</feature>
<dbReference type="RefSeq" id="WP_186834526.1">
    <property type="nucleotide sequence ID" value="NZ_JACOOQ010000002.1"/>
</dbReference>
<comment type="subcellular location">
    <subcellularLocation>
        <location evidence="1">Cell membrane</location>
        <topology evidence="1">Multi-pass membrane protein</topology>
    </subcellularLocation>
</comment>
<feature type="domain" description="ABC3 transporter permease C-terminal" evidence="8">
    <location>
        <begin position="667"/>
        <end position="775"/>
    </location>
</feature>